<dbReference type="OrthoDB" id="997411at2759"/>
<protein>
    <recommendedName>
        <fullName evidence="3">Reverse transcriptase</fullName>
    </recommendedName>
</protein>
<dbReference type="RefSeq" id="XP_016702192.1">
    <property type="nucleotide sequence ID" value="XM_016846703.1"/>
</dbReference>
<dbReference type="KEGG" id="ghi:107917347"/>
<dbReference type="PaxDb" id="3635-A0A1U8KIB6"/>
<proteinExistence type="predicted"/>
<dbReference type="GeneID" id="107917347"/>
<evidence type="ECO:0000313" key="2">
    <source>
        <dbReference type="RefSeq" id="XP_016702192.1"/>
    </source>
</evidence>
<organism evidence="1 2">
    <name type="scientific">Gossypium hirsutum</name>
    <name type="common">Upland cotton</name>
    <name type="synonym">Gossypium mexicanum</name>
    <dbReference type="NCBI Taxonomy" id="3635"/>
    <lineage>
        <taxon>Eukaryota</taxon>
        <taxon>Viridiplantae</taxon>
        <taxon>Streptophyta</taxon>
        <taxon>Embryophyta</taxon>
        <taxon>Tracheophyta</taxon>
        <taxon>Spermatophyta</taxon>
        <taxon>Magnoliopsida</taxon>
        <taxon>eudicotyledons</taxon>
        <taxon>Gunneridae</taxon>
        <taxon>Pentapetalae</taxon>
        <taxon>rosids</taxon>
        <taxon>malvids</taxon>
        <taxon>Malvales</taxon>
        <taxon>Malvaceae</taxon>
        <taxon>Malvoideae</taxon>
        <taxon>Gossypium</taxon>
    </lineage>
</organism>
<dbReference type="AlphaFoldDB" id="A0A1U8KIB6"/>
<sequence length="342" mass="39457">MVYFSPNNPVSQRATLSSMLKMKVVNNLDRYLGLPILIGKKKSAAFKSIVDCVASRINSWSKRLLSKVGKEIFIKLILQAIPTYAFSIFFVPNGVLEELQSMIFRVWELRWFNVALLGRQVWRLVSCRDTLCFRVLSVKYFSDGDVFHPKKVDKPSFTWQSIAKAASILHDGFDWNVGWGNKINIWHDNWGFEGLLGASIGLNRSEVPKSKVCDLLTYEKYGWNERRIFEIYGVDLGEQICKIPILHNGPDDYRIWFHNPFASVTTKSTYSWLTLKHLEVANSSKNQDFLPAPGNSRNNRVFREVEEEAKVTWDRAVALSQDFRIFNFLEKPILPKPAIKRV</sequence>
<reference evidence="2" key="2">
    <citation type="submission" date="2025-08" db="UniProtKB">
        <authorList>
            <consortium name="RefSeq"/>
        </authorList>
    </citation>
    <scope>IDENTIFICATION</scope>
</reference>
<dbReference type="Proteomes" id="UP000818029">
    <property type="component" value="Chromosome A01"/>
</dbReference>
<dbReference type="PANTHER" id="PTHR33116:SF86">
    <property type="entry name" value="REVERSE TRANSCRIPTASE DOMAIN-CONTAINING PROTEIN"/>
    <property type="match status" value="1"/>
</dbReference>
<reference evidence="1" key="1">
    <citation type="journal article" date="2020" name="Nat. Genet.">
        <title>Genomic diversifications of five Gossypium allopolyploid species and their impact on cotton improvement.</title>
        <authorList>
            <person name="Chen Z.J."/>
            <person name="Sreedasyam A."/>
            <person name="Ando A."/>
            <person name="Song Q."/>
            <person name="De Santiago L.M."/>
            <person name="Hulse-Kemp A.M."/>
            <person name="Ding M."/>
            <person name="Ye W."/>
            <person name="Kirkbride R.C."/>
            <person name="Jenkins J."/>
            <person name="Plott C."/>
            <person name="Lovell J."/>
            <person name="Lin Y.M."/>
            <person name="Vaughn R."/>
            <person name="Liu B."/>
            <person name="Simpson S."/>
            <person name="Scheffler B.E."/>
            <person name="Wen L."/>
            <person name="Saski C.A."/>
            <person name="Grover C.E."/>
            <person name="Hu G."/>
            <person name="Conover J.L."/>
            <person name="Carlson J.W."/>
            <person name="Shu S."/>
            <person name="Boston L.B."/>
            <person name="Williams M."/>
            <person name="Peterson D.G."/>
            <person name="McGee K."/>
            <person name="Jones D.C."/>
            <person name="Wendel J.F."/>
            <person name="Stelly D.M."/>
            <person name="Grimwood J."/>
            <person name="Schmutz J."/>
        </authorList>
    </citation>
    <scope>NUCLEOTIDE SEQUENCE [LARGE SCALE GENOMIC DNA]</scope>
    <source>
        <strain evidence="1">cv. TM-1</strain>
    </source>
</reference>
<keyword evidence="1" id="KW-1185">Reference proteome</keyword>
<accession>A0A1U8KIB6</accession>
<dbReference type="STRING" id="3635.A0A1U8KIB6"/>
<evidence type="ECO:0000313" key="1">
    <source>
        <dbReference type="Proteomes" id="UP000818029"/>
    </source>
</evidence>
<name>A0A1U8KIB6_GOSHI</name>
<evidence type="ECO:0008006" key="3">
    <source>
        <dbReference type="Google" id="ProtNLM"/>
    </source>
</evidence>
<gene>
    <name evidence="2" type="primary">LOC107917347</name>
</gene>
<dbReference type="PANTHER" id="PTHR33116">
    <property type="entry name" value="REVERSE TRANSCRIPTASE ZINC-BINDING DOMAIN-CONTAINING PROTEIN-RELATED-RELATED"/>
    <property type="match status" value="1"/>
</dbReference>